<dbReference type="EMBL" id="CP035491">
    <property type="protein sequence ID" value="QAY73743.1"/>
    <property type="molecule type" value="Genomic_DNA"/>
</dbReference>
<keyword evidence="2" id="KW-0812">Transmembrane</keyword>
<feature type="region of interest" description="Disordered" evidence="1">
    <location>
        <begin position="222"/>
        <end position="248"/>
    </location>
</feature>
<sequence>MAAGDERGIRSTVKPTLNALADLARPTSRGTRIVGIVAVSVLVLAGSALAVTAVVVADHDRRVALERAALAEAAANEAAAEAAAVLAESREHGAEVNAGFDGFTRSLAGAVDADAAAAFERARVALAEALVDGGADDVSRAIGALDDALAALAASAGPHAETLLAASPLADQTSKDALTTILADLGRAEDVKASLARVKSAVDAVVAAQSVGQAAADAAAAEAARQSSGDSGGSAGPWEPSGQPWGLSIIPAPGAGIGPAVTGMWPIEPLQDCGEYPAGQTIHFGIGWQAREGNAVEISYAFSDSPSPMTSGFTVLASGLPSTGTAWVPQVCPVGPGVMPNMTVKISASIPGQVWNAYYFSG</sequence>
<reference evidence="3 4" key="1">
    <citation type="submission" date="2019-01" db="EMBL/GenBank/DDBJ databases">
        <title>Genome sequencing of strain FW100M-8.</title>
        <authorList>
            <person name="Heo J."/>
            <person name="Kim S.-J."/>
            <person name="Kim J.-S."/>
            <person name="Hong S.-B."/>
            <person name="Kwon S.-W."/>
        </authorList>
    </citation>
    <scope>NUCLEOTIDE SEQUENCE [LARGE SCALE GENOMIC DNA]</scope>
    <source>
        <strain evidence="3 4">FW100M-8</strain>
    </source>
</reference>
<organism evidence="3 4">
    <name type="scientific">Agromyces protaetiae</name>
    <dbReference type="NCBI Taxonomy" id="2509455"/>
    <lineage>
        <taxon>Bacteria</taxon>
        <taxon>Bacillati</taxon>
        <taxon>Actinomycetota</taxon>
        <taxon>Actinomycetes</taxon>
        <taxon>Micrococcales</taxon>
        <taxon>Microbacteriaceae</taxon>
        <taxon>Agromyces</taxon>
    </lineage>
</organism>
<evidence type="ECO:0000256" key="1">
    <source>
        <dbReference type="SAM" id="MobiDB-lite"/>
    </source>
</evidence>
<dbReference type="AlphaFoldDB" id="A0A4P6FFA0"/>
<protein>
    <submittedName>
        <fullName evidence="3">Uncharacterized protein</fullName>
    </submittedName>
</protein>
<evidence type="ECO:0000256" key="2">
    <source>
        <dbReference type="SAM" id="Phobius"/>
    </source>
</evidence>
<dbReference type="RefSeq" id="WP_129191220.1">
    <property type="nucleotide sequence ID" value="NZ_CP035491.1"/>
</dbReference>
<accession>A0A4P6FFA0</accession>
<proteinExistence type="predicted"/>
<keyword evidence="2" id="KW-1133">Transmembrane helix</keyword>
<keyword evidence="2" id="KW-0472">Membrane</keyword>
<gene>
    <name evidence="3" type="ORF">ET445_10690</name>
</gene>
<dbReference type="OrthoDB" id="10004733at2"/>
<evidence type="ECO:0000313" key="3">
    <source>
        <dbReference type="EMBL" id="QAY73743.1"/>
    </source>
</evidence>
<evidence type="ECO:0000313" key="4">
    <source>
        <dbReference type="Proteomes" id="UP000291259"/>
    </source>
</evidence>
<dbReference type="KEGG" id="agf:ET445_10690"/>
<keyword evidence="4" id="KW-1185">Reference proteome</keyword>
<name>A0A4P6FFA0_9MICO</name>
<feature type="transmembrane region" description="Helical" evidence="2">
    <location>
        <begin position="33"/>
        <end position="57"/>
    </location>
</feature>
<dbReference type="Proteomes" id="UP000291259">
    <property type="component" value="Chromosome"/>
</dbReference>